<dbReference type="EMBL" id="JABBWE010000004">
    <property type="protein sequence ID" value="KAG1803855.1"/>
    <property type="molecule type" value="Genomic_DNA"/>
</dbReference>
<sequence length="311" mass="34804">MSSFTPQTELPLERSRLIGMILGGVSYGAHLLLTVQAVIALMQRPRRGQKIANNRRMLLCYTLLTFALSTISFACSAKFTEMIWMDLRNAPGGPAALIENAMHYRINFVAILWQAPLLIHLHATLTVSSSAYVAEWFMQALLLYRCFVIWDWARYMMIPMFATYIGMIAVAIIVLVQASTGTSFYTINITLAHLTFLVGNTVLYTILVTTRLFSMRSQMKTALAEYDSSTYDTIIRMVIESAMAYSVFVIIYIVAFSVHSDSLSTVCFLSINHVEGITQLFIIIHVARGRAVTHDWSTRNAPAAPTTLAFA</sequence>
<feature type="transmembrane region" description="Helical" evidence="1">
    <location>
        <begin position="190"/>
        <end position="213"/>
    </location>
</feature>
<keyword evidence="1" id="KW-0472">Membrane</keyword>
<dbReference type="RefSeq" id="XP_041166201.1">
    <property type="nucleotide sequence ID" value="XM_041296682.1"/>
</dbReference>
<dbReference type="OrthoDB" id="2905268at2759"/>
<evidence type="ECO:0000313" key="3">
    <source>
        <dbReference type="Proteomes" id="UP000719766"/>
    </source>
</evidence>
<dbReference type="GeneID" id="64590446"/>
<evidence type="ECO:0000313" key="2">
    <source>
        <dbReference type="EMBL" id="KAG1803855.1"/>
    </source>
</evidence>
<reference evidence="2" key="1">
    <citation type="journal article" date="2020" name="New Phytol.">
        <title>Comparative genomics reveals dynamic genome evolution in host specialist ectomycorrhizal fungi.</title>
        <authorList>
            <person name="Lofgren L.A."/>
            <person name="Nguyen N.H."/>
            <person name="Vilgalys R."/>
            <person name="Ruytinx J."/>
            <person name="Liao H.L."/>
            <person name="Branco S."/>
            <person name="Kuo A."/>
            <person name="LaButti K."/>
            <person name="Lipzen A."/>
            <person name="Andreopoulos W."/>
            <person name="Pangilinan J."/>
            <person name="Riley R."/>
            <person name="Hundley H."/>
            <person name="Na H."/>
            <person name="Barry K."/>
            <person name="Grigoriev I.V."/>
            <person name="Stajich J.E."/>
            <person name="Kennedy P.G."/>
        </authorList>
    </citation>
    <scope>NUCLEOTIDE SEQUENCE</scope>
    <source>
        <strain evidence="2">S12</strain>
    </source>
</reference>
<gene>
    <name evidence="2" type="ORF">HD556DRAFT_1215913</name>
</gene>
<dbReference type="AlphaFoldDB" id="A0A9P7DVF1"/>
<protein>
    <submittedName>
        <fullName evidence="2">Uncharacterized protein</fullName>
    </submittedName>
</protein>
<feature type="transmembrane region" description="Helical" evidence="1">
    <location>
        <begin position="155"/>
        <end position="178"/>
    </location>
</feature>
<keyword evidence="1" id="KW-0812">Transmembrane</keyword>
<name>A0A9P7DVF1_9AGAM</name>
<feature type="non-terminal residue" evidence="2">
    <location>
        <position position="311"/>
    </location>
</feature>
<organism evidence="2 3">
    <name type="scientific">Suillus plorans</name>
    <dbReference type="NCBI Taxonomy" id="116603"/>
    <lineage>
        <taxon>Eukaryota</taxon>
        <taxon>Fungi</taxon>
        <taxon>Dikarya</taxon>
        <taxon>Basidiomycota</taxon>
        <taxon>Agaricomycotina</taxon>
        <taxon>Agaricomycetes</taxon>
        <taxon>Agaricomycetidae</taxon>
        <taxon>Boletales</taxon>
        <taxon>Suillineae</taxon>
        <taxon>Suillaceae</taxon>
        <taxon>Suillus</taxon>
    </lineage>
</organism>
<proteinExistence type="predicted"/>
<evidence type="ECO:0000256" key="1">
    <source>
        <dbReference type="SAM" id="Phobius"/>
    </source>
</evidence>
<feature type="transmembrane region" description="Helical" evidence="1">
    <location>
        <begin position="111"/>
        <end position="134"/>
    </location>
</feature>
<feature type="transmembrane region" description="Helical" evidence="1">
    <location>
        <begin position="20"/>
        <end position="42"/>
    </location>
</feature>
<feature type="transmembrane region" description="Helical" evidence="1">
    <location>
        <begin position="58"/>
        <end position="79"/>
    </location>
</feature>
<keyword evidence="1" id="KW-1133">Transmembrane helix</keyword>
<keyword evidence="3" id="KW-1185">Reference proteome</keyword>
<comment type="caution">
    <text evidence="2">The sequence shown here is derived from an EMBL/GenBank/DDBJ whole genome shotgun (WGS) entry which is preliminary data.</text>
</comment>
<feature type="transmembrane region" description="Helical" evidence="1">
    <location>
        <begin position="234"/>
        <end position="258"/>
    </location>
</feature>
<dbReference type="Proteomes" id="UP000719766">
    <property type="component" value="Unassembled WGS sequence"/>
</dbReference>
<accession>A0A9P7DVF1</accession>